<dbReference type="EMBL" id="JAHRIM010003073">
    <property type="protein sequence ID" value="MEQ2259321.1"/>
    <property type="molecule type" value="Genomic_DNA"/>
</dbReference>
<evidence type="ECO:0000313" key="1">
    <source>
        <dbReference type="EMBL" id="MEQ2259321.1"/>
    </source>
</evidence>
<gene>
    <name evidence="1" type="ORF">XENORESO_009880</name>
</gene>
<evidence type="ECO:0000313" key="2">
    <source>
        <dbReference type="Proteomes" id="UP001444071"/>
    </source>
</evidence>
<comment type="caution">
    <text evidence="1">The sequence shown here is derived from an EMBL/GenBank/DDBJ whole genome shotgun (WGS) entry which is preliminary data.</text>
</comment>
<reference evidence="1 2" key="1">
    <citation type="submission" date="2021-06" db="EMBL/GenBank/DDBJ databases">
        <authorList>
            <person name="Palmer J.M."/>
        </authorList>
    </citation>
    <scope>NUCLEOTIDE SEQUENCE [LARGE SCALE GENOMIC DNA]</scope>
    <source>
        <strain evidence="1 2">XR_2019</strain>
        <tissue evidence="1">Muscle</tissue>
    </source>
</reference>
<accession>A0ABV0VPZ8</accession>
<protein>
    <submittedName>
        <fullName evidence="1">Uncharacterized protein</fullName>
    </submittedName>
</protein>
<keyword evidence="2" id="KW-1185">Reference proteome</keyword>
<organism evidence="1 2">
    <name type="scientific">Xenotaenia resolanae</name>
    <dbReference type="NCBI Taxonomy" id="208358"/>
    <lineage>
        <taxon>Eukaryota</taxon>
        <taxon>Metazoa</taxon>
        <taxon>Chordata</taxon>
        <taxon>Craniata</taxon>
        <taxon>Vertebrata</taxon>
        <taxon>Euteleostomi</taxon>
        <taxon>Actinopterygii</taxon>
        <taxon>Neopterygii</taxon>
        <taxon>Teleostei</taxon>
        <taxon>Neoteleostei</taxon>
        <taxon>Acanthomorphata</taxon>
        <taxon>Ovalentaria</taxon>
        <taxon>Atherinomorphae</taxon>
        <taxon>Cyprinodontiformes</taxon>
        <taxon>Goodeidae</taxon>
        <taxon>Xenotaenia</taxon>
    </lineage>
</organism>
<name>A0ABV0VPZ8_9TELE</name>
<proteinExistence type="predicted"/>
<sequence length="115" mass="13688">MDKLKNLGSDETTIEVFGHSDTCYTSHQSWWWQHHAEGLPEVPVHFTKWMEYWRRRTTPKTFEFHSEFKLVHPNLVCEIQRRCLLCHHSALLEKLAHSAKIIDFMTIMATMSVNF</sequence>
<dbReference type="Proteomes" id="UP001444071">
    <property type="component" value="Unassembled WGS sequence"/>
</dbReference>